<feature type="domain" description="Protein kinase" evidence="12">
    <location>
        <begin position="289"/>
        <end position="558"/>
    </location>
</feature>
<evidence type="ECO:0000256" key="2">
    <source>
        <dbReference type="ARBA" id="ARBA00012406"/>
    </source>
</evidence>
<keyword evidence="6 13" id="KW-0418">Kinase</keyword>
<keyword evidence="5 10" id="KW-0547">Nucleotide-binding</keyword>
<evidence type="ECO:0000256" key="5">
    <source>
        <dbReference type="ARBA" id="ARBA00022741"/>
    </source>
</evidence>
<comment type="catalytic activity">
    <reaction evidence="8">
        <text>L-threonyl-[protein] + ATP = O-phospho-L-threonyl-[protein] + ADP + H(+)</text>
        <dbReference type="Rhea" id="RHEA:46608"/>
        <dbReference type="Rhea" id="RHEA-COMP:11060"/>
        <dbReference type="Rhea" id="RHEA-COMP:11605"/>
        <dbReference type="ChEBI" id="CHEBI:15378"/>
        <dbReference type="ChEBI" id="CHEBI:30013"/>
        <dbReference type="ChEBI" id="CHEBI:30616"/>
        <dbReference type="ChEBI" id="CHEBI:61977"/>
        <dbReference type="ChEBI" id="CHEBI:456216"/>
        <dbReference type="EC" id="2.7.11.25"/>
    </reaction>
</comment>
<dbReference type="EMBL" id="AP019297">
    <property type="protein sequence ID" value="BBG95684.1"/>
    <property type="molecule type" value="Genomic_DNA"/>
</dbReference>
<evidence type="ECO:0000256" key="8">
    <source>
        <dbReference type="ARBA" id="ARBA00047559"/>
    </source>
</evidence>
<keyword evidence="4" id="KW-0808">Transferase</keyword>
<sequence length="629" mass="69279">MSKGAKTMDPKKNRRKPRLERRNAVKHIDYDAASTSSSLDNSSSSPSLYTRSFDLDRTSFRVEGNEGDMERIYQTLGLGPDDFSISEEDWVARKIRSSSDLLPMSRLYQLDSLDSPKPDELREVVAELCDRVGDVTVKVTELTRADSAGPSGLCNAATASTTGGGVCIGIKGVRPPVLKPPPSMRVPVVDNGCSTWDLLRDFAPEGEGDSVQKRLESSSSSASSCCGDEEEGEVGEEGAVEAGVRETLPLSEGCSFTTSNDDDSSSTTTVSPNERFSPNGRLKLKITHWEKGDLLGSGSFGSVYEAISDCGCFIAVKEVSLLDKGSQGVQRVYQLEQEIALLSQFEHQNIVQYYGTAKDESNLYIFLELVAKGSLQKLYQTYRLTDSHVSEYTRQILQGLKYLHDRKVIHRDIKCANILVHANGSVKLADFGLAKTIQMNDIKSSQGTAYWMAPEVVNRKHQGYGLPADIWSLGCTVLEMLTRRFPYPNLEWVRAIFARTSSLLVSQQMQALFKIGKGEPPPVPDSLSKDAQDFIHRCLQVDPANRPTAAQLLNHPFLNRPLTTSSGSGSPYHHHGPTLSNTTVQMQDYLSPLCNLLLYIQCSAIKSLAYACRVHDRLTGSMSFEEQST</sequence>
<dbReference type="PANTHER" id="PTHR48016:SF29">
    <property type="entry name" value="MITOGEN-ACTIVATED PROTEIN KINASE KINASE KINASE 1-RELATED"/>
    <property type="match status" value="1"/>
</dbReference>
<feature type="compositionally biased region" description="Low complexity" evidence="11">
    <location>
        <begin position="217"/>
        <end position="226"/>
    </location>
</feature>
<dbReference type="FunFam" id="1.10.510.10:FF:000359">
    <property type="entry name" value="Mitogen-activated protein kinase 1, putative, expressed"/>
    <property type="match status" value="1"/>
</dbReference>
<keyword evidence="3" id="KW-0723">Serine/threonine-protein kinase</keyword>
<evidence type="ECO:0000256" key="1">
    <source>
        <dbReference type="ARBA" id="ARBA00006529"/>
    </source>
</evidence>
<dbReference type="Pfam" id="PF00069">
    <property type="entry name" value="Pkinase"/>
    <property type="match status" value="1"/>
</dbReference>
<evidence type="ECO:0000256" key="6">
    <source>
        <dbReference type="ARBA" id="ARBA00022777"/>
    </source>
</evidence>
<dbReference type="InterPro" id="IPR000719">
    <property type="entry name" value="Prot_kinase_dom"/>
</dbReference>
<evidence type="ECO:0000259" key="12">
    <source>
        <dbReference type="PROSITE" id="PS50011"/>
    </source>
</evidence>
<reference evidence="13" key="1">
    <citation type="journal article" date="2019" name="Science">
        <title>Mutation of a bHLH transcription factor allowed almond domestication.</title>
        <authorList>
            <person name="Sanchez-Perez R."/>
            <person name="Pavan S."/>
            <person name="Mazzeo R."/>
            <person name="Moldovan C."/>
            <person name="Aiese Cigliano R."/>
            <person name="Del Cueto J."/>
            <person name="Ricciardi F."/>
            <person name="Lotti C."/>
            <person name="Ricciardi L."/>
            <person name="Dicenta F."/>
            <person name="Lopez-Marques R.L."/>
            <person name="Lindberg Moller B."/>
        </authorList>
    </citation>
    <scope>NUCLEOTIDE SEQUENCE</scope>
</reference>
<feature type="binding site" evidence="10">
    <location>
        <position position="317"/>
    </location>
    <ligand>
        <name>ATP</name>
        <dbReference type="ChEBI" id="CHEBI:30616"/>
    </ligand>
</feature>
<name>A0A4Y1QV00_PRUDU</name>
<dbReference type="InterPro" id="IPR011009">
    <property type="entry name" value="Kinase-like_dom_sf"/>
</dbReference>
<dbReference type="PROSITE" id="PS00108">
    <property type="entry name" value="PROTEIN_KINASE_ST"/>
    <property type="match status" value="1"/>
</dbReference>
<gene>
    <name evidence="13" type="ORF">Prudu_004297</name>
</gene>
<feature type="region of interest" description="Disordered" evidence="11">
    <location>
        <begin position="207"/>
        <end position="276"/>
    </location>
</feature>
<evidence type="ECO:0000313" key="13">
    <source>
        <dbReference type="EMBL" id="BBG95684.1"/>
    </source>
</evidence>
<evidence type="ECO:0000256" key="7">
    <source>
        <dbReference type="ARBA" id="ARBA00022840"/>
    </source>
</evidence>
<protein>
    <recommendedName>
        <fullName evidence="2">mitogen-activated protein kinase kinase kinase</fullName>
        <ecNumber evidence="2">2.7.11.25</ecNumber>
    </recommendedName>
</protein>
<evidence type="ECO:0000256" key="10">
    <source>
        <dbReference type="PROSITE-ProRule" id="PRU10141"/>
    </source>
</evidence>
<feature type="compositionally biased region" description="Low complexity" evidence="11">
    <location>
        <begin position="34"/>
        <end position="47"/>
    </location>
</feature>
<feature type="region of interest" description="Disordered" evidence="11">
    <location>
        <begin position="1"/>
        <end position="48"/>
    </location>
</feature>
<comment type="similarity">
    <text evidence="1">Belongs to the protein kinase superfamily. STE Ser/Thr protein kinase family. MAP kinase kinase kinase subfamily.</text>
</comment>
<dbReference type="InterPro" id="IPR017441">
    <property type="entry name" value="Protein_kinase_ATP_BS"/>
</dbReference>
<dbReference type="GO" id="GO:0005737">
    <property type="term" value="C:cytoplasm"/>
    <property type="evidence" value="ECO:0007669"/>
    <property type="project" value="TreeGrafter"/>
</dbReference>
<dbReference type="GO" id="GO:0005524">
    <property type="term" value="F:ATP binding"/>
    <property type="evidence" value="ECO:0007669"/>
    <property type="project" value="UniProtKB-UniRule"/>
</dbReference>
<dbReference type="PROSITE" id="PS00107">
    <property type="entry name" value="PROTEIN_KINASE_ATP"/>
    <property type="match status" value="1"/>
</dbReference>
<dbReference type="PROSITE" id="PS50011">
    <property type="entry name" value="PROTEIN_KINASE_DOM"/>
    <property type="match status" value="1"/>
</dbReference>
<feature type="compositionally biased region" description="Basic and acidic residues" evidence="11">
    <location>
        <begin position="20"/>
        <end position="30"/>
    </location>
</feature>
<feature type="compositionally biased region" description="Low complexity" evidence="11">
    <location>
        <begin position="255"/>
        <end position="269"/>
    </location>
</feature>
<evidence type="ECO:0000256" key="11">
    <source>
        <dbReference type="SAM" id="MobiDB-lite"/>
    </source>
</evidence>
<dbReference type="Gene3D" id="1.10.510.10">
    <property type="entry name" value="Transferase(Phosphotransferase) domain 1"/>
    <property type="match status" value="1"/>
</dbReference>
<dbReference type="InterPro" id="IPR008271">
    <property type="entry name" value="Ser/Thr_kinase_AS"/>
</dbReference>
<dbReference type="GO" id="GO:0004709">
    <property type="term" value="F:MAP kinase kinase kinase activity"/>
    <property type="evidence" value="ECO:0007669"/>
    <property type="project" value="UniProtKB-EC"/>
</dbReference>
<feature type="compositionally biased region" description="Acidic residues" evidence="11">
    <location>
        <begin position="227"/>
        <end position="239"/>
    </location>
</feature>
<dbReference type="SMART" id="SM00220">
    <property type="entry name" value="S_TKc"/>
    <property type="match status" value="1"/>
</dbReference>
<feature type="non-terminal residue" evidence="13">
    <location>
        <position position="629"/>
    </location>
</feature>
<organism evidence="13">
    <name type="scientific">Prunus dulcis</name>
    <name type="common">Almond</name>
    <name type="synonym">Amygdalus dulcis</name>
    <dbReference type="NCBI Taxonomy" id="3755"/>
    <lineage>
        <taxon>Eukaryota</taxon>
        <taxon>Viridiplantae</taxon>
        <taxon>Streptophyta</taxon>
        <taxon>Embryophyta</taxon>
        <taxon>Tracheophyta</taxon>
        <taxon>Spermatophyta</taxon>
        <taxon>Magnoliopsida</taxon>
        <taxon>eudicotyledons</taxon>
        <taxon>Gunneridae</taxon>
        <taxon>Pentapetalae</taxon>
        <taxon>rosids</taxon>
        <taxon>fabids</taxon>
        <taxon>Rosales</taxon>
        <taxon>Rosaceae</taxon>
        <taxon>Amygdaloideae</taxon>
        <taxon>Amygdaleae</taxon>
        <taxon>Prunus</taxon>
    </lineage>
</organism>
<evidence type="ECO:0000256" key="4">
    <source>
        <dbReference type="ARBA" id="ARBA00022679"/>
    </source>
</evidence>
<evidence type="ECO:0000256" key="9">
    <source>
        <dbReference type="ARBA" id="ARBA00048329"/>
    </source>
</evidence>
<feature type="compositionally biased region" description="Basic and acidic residues" evidence="11">
    <location>
        <begin position="1"/>
        <end position="11"/>
    </location>
</feature>
<proteinExistence type="inferred from homology"/>
<dbReference type="EC" id="2.7.11.25" evidence="2"/>
<accession>A0A4Y1QV00</accession>
<evidence type="ECO:0000256" key="3">
    <source>
        <dbReference type="ARBA" id="ARBA00022527"/>
    </source>
</evidence>
<dbReference type="InterPro" id="IPR050538">
    <property type="entry name" value="MAP_kinase_kinase_kinase"/>
</dbReference>
<comment type="catalytic activity">
    <reaction evidence="9">
        <text>L-seryl-[protein] + ATP = O-phospho-L-seryl-[protein] + ADP + H(+)</text>
        <dbReference type="Rhea" id="RHEA:17989"/>
        <dbReference type="Rhea" id="RHEA-COMP:9863"/>
        <dbReference type="Rhea" id="RHEA-COMP:11604"/>
        <dbReference type="ChEBI" id="CHEBI:15378"/>
        <dbReference type="ChEBI" id="CHEBI:29999"/>
        <dbReference type="ChEBI" id="CHEBI:30616"/>
        <dbReference type="ChEBI" id="CHEBI:83421"/>
        <dbReference type="ChEBI" id="CHEBI:456216"/>
        <dbReference type="EC" id="2.7.11.25"/>
    </reaction>
</comment>
<dbReference type="SUPFAM" id="SSF56112">
    <property type="entry name" value="Protein kinase-like (PK-like)"/>
    <property type="match status" value="1"/>
</dbReference>
<dbReference type="AlphaFoldDB" id="A0A4Y1QV00"/>
<dbReference type="PANTHER" id="PTHR48016">
    <property type="entry name" value="MAP KINASE KINASE KINASE SSK2-RELATED-RELATED"/>
    <property type="match status" value="1"/>
</dbReference>
<keyword evidence="7 10" id="KW-0067">ATP-binding</keyword>
<dbReference type="GO" id="GO:1902065">
    <property type="term" value="P:response to L-glutamate"/>
    <property type="evidence" value="ECO:0007669"/>
    <property type="project" value="UniProtKB-ARBA"/>
</dbReference>